<evidence type="ECO:0000256" key="2">
    <source>
        <dbReference type="ARBA" id="ARBA00022840"/>
    </source>
</evidence>
<keyword evidence="2" id="KW-0067">ATP-binding</keyword>
<dbReference type="Proteomes" id="UP001321445">
    <property type="component" value="Plasmid pISO32_1"/>
</dbReference>
<evidence type="ECO:0000256" key="3">
    <source>
        <dbReference type="SAM" id="Coils"/>
    </source>
</evidence>
<dbReference type="SUPFAM" id="SSF52540">
    <property type="entry name" value="P-loop containing nucleoside triphosphate hydrolases"/>
    <property type="match status" value="1"/>
</dbReference>
<dbReference type="InterPro" id="IPR027417">
    <property type="entry name" value="P-loop_NTPase"/>
</dbReference>
<evidence type="ECO:0000313" key="7">
    <source>
        <dbReference type="Proteomes" id="UP001321445"/>
    </source>
</evidence>
<dbReference type="Pfam" id="PF00271">
    <property type="entry name" value="Helicase_C"/>
    <property type="match status" value="1"/>
</dbReference>
<dbReference type="Pfam" id="PF09369">
    <property type="entry name" value="MZB"/>
    <property type="match status" value="1"/>
</dbReference>
<keyword evidence="3" id="KW-0175">Coiled coil</keyword>
<dbReference type="InterPro" id="IPR052511">
    <property type="entry name" value="ATP-dep_Helicase"/>
</dbReference>
<proteinExistence type="predicted"/>
<dbReference type="PANTHER" id="PTHR47962:SF5">
    <property type="entry name" value="ATP-DEPENDENT HELICASE LHR-RELATED"/>
    <property type="match status" value="1"/>
</dbReference>
<feature type="domain" description="Helicase C-terminal" evidence="5">
    <location>
        <begin position="779"/>
        <end position="942"/>
    </location>
</feature>
<evidence type="ECO:0000313" key="6">
    <source>
        <dbReference type="EMBL" id="BDY13968.1"/>
    </source>
</evidence>
<evidence type="ECO:0000256" key="1">
    <source>
        <dbReference type="ARBA" id="ARBA00022741"/>
    </source>
</evidence>
<gene>
    <name evidence="6" type="ORF">HCR_22810</name>
</gene>
<dbReference type="SMART" id="SM00490">
    <property type="entry name" value="HELICc"/>
    <property type="match status" value="1"/>
</dbReference>
<dbReference type="PANTHER" id="PTHR47962">
    <property type="entry name" value="ATP-DEPENDENT HELICASE LHR-RELATED-RELATED"/>
    <property type="match status" value="1"/>
</dbReference>
<dbReference type="PROSITE" id="PS51192">
    <property type="entry name" value="HELICASE_ATP_BIND_1"/>
    <property type="match status" value="1"/>
</dbReference>
<dbReference type="InterPro" id="IPR001650">
    <property type="entry name" value="Helicase_C-like"/>
</dbReference>
<dbReference type="Pfam" id="PF00270">
    <property type="entry name" value="DEAD"/>
    <property type="match status" value="1"/>
</dbReference>
<keyword evidence="7" id="KW-1185">Reference proteome</keyword>
<dbReference type="EMBL" id="AP027371">
    <property type="protein sequence ID" value="BDY13968.1"/>
    <property type="molecule type" value="Genomic_DNA"/>
</dbReference>
<organism evidence="6 7">
    <name type="scientific">Hydrogenimonas cancrithermarum</name>
    <dbReference type="NCBI Taxonomy" id="2993563"/>
    <lineage>
        <taxon>Bacteria</taxon>
        <taxon>Pseudomonadati</taxon>
        <taxon>Campylobacterota</taxon>
        <taxon>Epsilonproteobacteria</taxon>
        <taxon>Campylobacterales</taxon>
        <taxon>Hydrogenimonadaceae</taxon>
        <taxon>Hydrogenimonas</taxon>
    </lineage>
</organism>
<accession>A0ABM8FQ11</accession>
<keyword evidence="1" id="KW-0547">Nucleotide-binding</keyword>
<evidence type="ECO:0000259" key="4">
    <source>
        <dbReference type="PROSITE" id="PS51192"/>
    </source>
</evidence>
<name>A0ABM8FQ11_9BACT</name>
<dbReference type="GO" id="GO:0004386">
    <property type="term" value="F:helicase activity"/>
    <property type="evidence" value="ECO:0007669"/>
    <property type="project" value="UniProtKB-KW"/>
</dbReference>
<feature type="domain" description="Helicase ATP-binding" evidence="4">
    <location>
        <begin position="1"/>
        <end position="169"/>
    </location>
</feature>
<keyword evidence="6" id="KW-0614">Plasmid</keyword>
<dbReference type="InterPro" id="IPR011545">
    <property type="entry name" value="DEAD/DEAH_box_helicase_dom"/>
</dbReference>
<evidence type="ECO:0000259" key="5">
    <source>
        <dbReference type="PROSITE" id="PS51194"/>
    </source>
</evidence>
<keyword evidence="6" id="KW-0347">Helicase</keyword>
<dbReference type="PROSITE" id="PS51194">
    <property type="entry name" value="HELICASE_CTER"/>
    <property type="match status" value="1"/>
</dbReference>
<dbReference type="InterPro" id="IPR018973">
    <property type="entry name" value="MZB"/>
</dbReference>
<protein>
    <submittedName>
        <fullName evidence="6">RNA helicase</fullName>
    </submittedName>
</protein>
<dbReference type="InterPro" id="IPR014001">
    <property type="entry name" value="Helicase_ATP-bd"/>
</dbReference>
<feature type="coiled-coil region" evidence="3">
    <location>
        <begin position="1066"/>
        <end position="1093"/>
    </location>
</feature>
<keyword evidence="6" id="KW-0378">Hydrolase</keyword>
<sequence length="1595" mass="182244">MSYFIPIVDRILHEKEKDPTPKTSAIIIYPMNALANSQIEELEKFFQDFGEDRPVTYARYTGQENSEERQRIASNPPDILLTNFMMLELLLIRQDDVDKSVIRNAEGLEFLVLDELHTYRGRQGADVAMLIRRVRERLNPDLLCIGTSATMASEGTEEERNKVVADVAGRLFGAEVRVENIITETLERATDPFLMKEDILPQLEEAVSQVKEEYAYGELIHNPLAIWVELTMGLELKENKWVRAKPITIEAAAKKLASDLQCDDIDFCRKQLSKFLLAAYKTQKDGHSFFAFRLHQFISGAGNLYATLEEEGSRYLTLEGQQFVPGDRRRRLFHTHFCRECGQEYFPVWNQGTHLDSRSLDETLGENENEFGFFMPDTDGVWEDNIENYPENWIDFTRAEPRLKKDYVKKKPVPVKVLPDGAIDEKGIHGWYIPGKFRFCLSCGVSHGAQGRDASRLASLSGEGRSTATTILTMSVLRYFYERDQELPPEAKKILAFTDNRQDASLQAGHFNDFIHILLLRASLVKALANNARTLNEQTIAMEVFKALGFDKEANRTEFTHPEKAGAKGQLRRKIEETMRNMLGYRLYFDLRRGWRINNPNLEQLGLLHIDYIDLDEVAADESEWQEAPDFVKQASPEVRKEVLKQMLDTMRQGLAIKSRYLDPHFLERLKNDSFANLKEPWSFSEDEEPVSSRYFYFGKLPRGISKAEKEILISGSSRSRLGRILKQARTWNADPKNFERITDDTYPAIIFSLLQPLLNYGIIEKSDSDYDIDTYQLSSDALIWKLVEEGEEEKHLKSKAANNPFFRDLYRNIAAALGSDVHQLFNFESHEHTAQVDAETREKREESFRKAKLPVLFCSPTMELGVDIATLNAVYLRNVPPTPANYAQRSGRAGRSGQPALILTYCAAQSPHDQYFFSDPVRMVHGEVKAPTLDLSNQDLVRSHIHSLWLSETGVKLDNSIRGLLDLEKSEMSLKNDLEVSLSERDLTMRTHKRANKIVAMLSEELTHEKAPWYDGEWVDKVVGGTMEAFDRALDRWRDMYKATTAQIEISSQILNDSSVSHKERKEAKSRLDEAYRQKELLLQERATLNSDFYTYRYLASQGFLPGYNFPRLPLMAYIPGRSKKAGGETYLTRPRFLALSEFGPFSLIYHEGSQYRVVRAMLTLSSDSEVAADNTLPKTYAKICPNCGYGHFQSQRDAELCIACGTKLSDAFEIPNLYRIDNVSTKRALRITADEEERMRQGYEMQTTFQFAVEHGILQHTDAEAMEEEQAILKLQYAPSATVWRMNLGWRRRKERTILGFNIDPVTGYWTKGEEPDSDGAPDPDVVRAERIVPFVEDRRNILIVHPAEQMDEVEMITLQYALKRGIESVFQLEESELMVEPLPNKETRNAILFYEASEGGAGVLTRLAHDAQALSRVAGRALQIMHFEVKERCTIENLKEITQPDGTPICEAGCYKCLLSYYNQPDHGKIDRKNEKVLALLCRLTAAAVVQEETPLEVAEHAGLNSLQKALEELMIEMGLPLPDRWNTKAAGFKVDALYIQSQVALLLSSADEKVLETLEDHGYIPLFLGDDPKHWKERLNRNKELLEGVSL</sequence>
<dbReference type="Gene3D" id="3.40.50.300">
    <property type="entry name" value="P-loop containing nucleotide triphosphate hydrolases"/>
    <property type="match status" value="2"/>
</dbReference>
<reference evidence="6 7" key="1">
    <citation type="submission" date="2023-03" db="EMBL/GenBank/DDBJ databases">
        <title>Description of Hydrogenimonas sp. ISO32.</title>
        <authorList>
            <person name="Mino S."/>
            <person name="Fukazawa S."/>
            <person name="Sawabe T."/>
        </authorList>
    </citation>
    <scope>NUCLEOTIDE SEQUENCE [LARGE SCALE GENOMIC DNA]</scope>
    <source>
        <strain evidence="6 7">ISO32</strain>
        <plasmid evidence="6 7">pISO32_1</plasmid>
    </source>
</reference>
<geneLocation type="plasmid" evidence="6 7">
    <name>pISO32_1</name>
</geneLocation>